<keyword evidence="12" id="KW-0413">Isomerase</keyword>
<feature type="domain" description="Nucleotidyl transferase" evidence="9">
    <location>
        <begin position="17"/>
        <end position="304"/>
    </location>
</feature>
<feature type="domain" description="MannoseP isomerase/GMP-like beta-helix" evidence="11">
    <location>
        <begin position="317"/>
        <end position="366"/>
    </location>
</feature>
<dbReference type="GO" id="GO:0004476">
    <property type="term" value="F:mannose-6-phosphate isomerase activity"/>
    <property type="evidence" value="ECO:0007669"/>
    <property type="project" value="UniProtKB-EC"/>
</dbReference>
<organism evidence="12 13">
    <name type="scientific">Falsiroseomonas frigidaquae</name>
    <dbReference type="NCBI Taxonomy" id="487318"/>
    <lineage>
        <taxon>Bacteria</taxon>
        <taxon>Pseudomonadati</taxon>
        <taxon>Pseudomonadota</taxon>
        <taxon>Alphaproteobacteria</taxon>
        <taxon>Acetobacterales</taxon>
        <taxon>Roseomonadaceae</taxon>
        <taxon>Falsiroseomonas</taxon>
    </lineage>
</organism>
<evidence type="ECO:0000256" key="6">
    <source>
        <dbReference type="ARBA" id="ARBA00023134"/>
    </source>
</evidence>
<dbReference type="InterPro" id="IPR054566">
    <property type="entry name" value="ManC/GMP-like_b-helix"/>
</dbReference>
<dbReference type="Pfam" id="PF01050">
    <property type="entry name" value="MannoseP_isomer"/>
    <property type="match status" value="1"/>
</dbReference>
<evidence type="ECO:0000256" key="4">
    <source>
        <dbReference type="ARBA" id="ARBA00022695"/>
    </source>
</evidence>
<comment type="similarity">
    <text evidence="1 8">Belongs to the mannose-6-phosphate isomerase type 2 family.</text>
</comment>
<evidence type="ECO:0000259" key="11">
    <source>
        <dbReference type="Pfam" id="PF22640"/>
    </source>
</evidence>
<dbReference type="NCBIfam" id="TIGR01479">
    <property type="entry name" value="GMP_PMI"/>
    <property type="match status" value="1"/>
</dbReference>
<dbReference type="Pfam" id="PF00483">
    <property type="entry name" value="NTP_transferase"/>
    <property type="match status" value="1"/>
</dbReference>
<dbReference type="InterPro" id="IPR011051">
    <property type="entry name" value="RmlC_Cupin_sf"/>
</dbReference>
<evidence type="ECO:0000256" key="3">
    <source>
        <dbReference type="ARBA" id="ARBA00022679"/>
    </source>
</evidence>
<dbReference type="Gene3D" id="3.90.550.10">
    <property type="entry name" value="Spore Coat Polysaccharide Biosynthesis Protein SpsA, Chain A"/>
    <property type="match status" value="1"/>
</dbReference>
<comment type="catalytic activity">
    <reaction evidence="7">
        <text>alpha-D-mannose 1-phosphate + GTP + H(+) = GDP-alpha-D-mannose + diphosphate</text>
        <dbReference type="Rhea" id="RHEA:15229"/>
        <dbReference type="ChEBI" id="CHEBI:15378"/>
        <dbReference type="ChEBI" id="CHEBI:33019"/>
        <dbReference type="ChEBI" id="CHEBI:37565"/>
        <dbReference type="ChEBI" id="CHEBI:57527"/>
        <dbReference type="ChEBI" id="CHEBI:58409"/>
        <dbReference type="EC" id="2.7.7.13"/>
    </reaction>
</comment>
<dbReference type="InterPro" id="IPR049577">
    <property type="entry name" value="GMPP_N"/>
</dbReference>
<dbReference type="SUPFAM" id="SSF51182">
    <property type="entry name" value="RmlC-like cupins"/>
    <property type="match status" value="1"/>
</dbReference>
<feature type="domain" description="Mannose-6-phosphate isomerase type II C-terminal" evidence="10">
    <location>
        <begin position="370"/>
        <end position="484"/>
    </location>
</feature>
<name>A0ABX1EUA0_9PROT</name>
<dbReference type="InterPro" id="IPR005835">
    <property type="entry name" value="NTP_transferase_dom"/>
</dbReference>
<reference evidence="12 13" key="1">
    <citation type="submission" date="2020-03" db="EMBL/GenBank/DDBJ databases">
        <title>Roseomonas selenitidurans sp. nov. isolated from soil.</title>
        <authorList>
            <person name="Liu H."/>
        </authorList>
    </citation>
    <scope>NUCLEOTIDE SEQUENCE [LARGE SCALE GENOMIC DNA]</scope>
    <source>
        <strain evidence="12 13">JCM 15073</strain>
    </source>
</reference>
<dbReference type="EC" id="2.7.7.13" evidence="2"/>
<evidence type="ECO:0000259" key="10">
    <source>
        <dbReference type="Pfam" id="PF01050"/>
    </source>
</evidence>
<sequence>MPEASAAMPLVPAGIVPVILSGGSGSRLWPLSRESLPKQFLPLTTHRTMLQETVLRASGLQPDGAAFASPIIVCNQEHRFLAAAQLSAIGIEERRILLEPVGRNSAPAICAAALLVAEEDPDRLMWMMAADALFEDTAALHQHLAPAVAAARAGRIVTFGIQATAPETGYGYIEVGAPLPGALGAHAIACFEEKPALEVAAAFVASGRHLWNSGMFLFTARSLLREMAQHAPEVLTHVTLAMERRRQDPDFIRLDTEAFTACPSLSLDHAVAERTGLGAVVPADLGWSDVGSWDALWQVAPKDEAGNVATGDALLHDANGCYVRSGEGVVTAVVGLRDVVVVATGDAVLALHRDHAQDVKRIVQRLQGMGRREASHHRRCERPWGFYETLRLGDRFQVKRIVVQPGQKLSLQKHVHRAEHWVVVEGTALVTRDAEEVMLTENQSIHLPLGCVHRLANPGRIPLAIIEVQLGAYLGEDDILRLEDVFGRC</sequence>
<evidence type="ECO:0000259" key="9">
    <source>
        <dbReference type="Pfam" id="PF00483"/>
    </source>
</evidence>
<dbReference type="Pfam" id="PF22640">
    <property type="entry name" value="ManC_GMP_beta-helix"/>
    <property type="match status" value="1"/>
</dbReference>
<dbReference type="PANTHER" id="PTHR46390:SF1">
    <property type="entry name" value="MANNOSE-1-PHOSPHATE GUANYLYLTRANSFERASE"/>
    <property type="match status" value="1"/>
</dbReference>
<dbReference type="EMBL" id="JAAVTX010000002">
    <property type="protein sequence ID" value="NKE44128.1"/>
    <property type="molecule type" value="Genomic_DNA"/>
</dbReference>
<comment type="caution">
    <text evidence="12">The sequence shown here is derived from an EMBL/GenBank/DDBJ whole genome shotgun (WGS) entry which is preliminary data.</text>
</comment>
<keyword evidence="13" id="KW-1185">Reference proteome</keyword>
<accession>A0ABX1EUA0</accession>
<dbReference type="Gene3D" id="2.60.120.10">
    <property type="entry name" value="Jelly Rolls"/>
    <property type="match status" value="1"/>
</dbReference>
<evidence type="ECO:0000256" key="2">
    <source>
        <dbReference type="ARBA" id="ARBA00012387"/>
    </source>
</evidence>
<evidence type="ECO:0000256" key="8">
    <source>
        <dbReference type="RuleBase" id="RU004190"/>
    </source>
</evidence>
<proteinExistence type="inferred from homology"/>
<dbReference type="Proteomes" id="UP000765160">
    <property type="component" value="Unassembled WGS sequence"/>
</dbReference>
<dbReference type="CDD" id="cd02509">
    <property type="entry name" value="GDP-M1P_Guanylyltransferase"/>
    <property type="match status" value="1"/>
</dbReference>
<dbReference type="InterPro" id="IPR014710">
    <property type="entry name" value="RmlC-like_jellyroll"/>
</dbReference>
<dbReference type="SUPFAM" id="SSF53448">
    <property type="entry name" value="Nucleotide-diphospho-sugar transferases"/>
    <property type="match status" value="1"/>
</dbReference>
<dbReference type="InterPro" id="IPR001538">
    <property type="entry name" value="Man6P_isomerase-2_C"/>
</dbReference>
<evidence type="ECO:0000313" key="12">
    <source>
        <dbReference type="EMBL" id="NKE44128.1"/>
    </source>
</evidence>
<protein>
    <recommendedName>
        <fullName evidence="2">mannose-1-phosphate guanylyltransferase</fullName>
        <ecNumber evidence="2">2.7.7.13</ecNumber>
    </recommendedName>
</protein>
<keyword evidence="5" id="KW-0547">Nucleotide-binding</keyword>
<keyword evidence="4 12" id="KW-0548">Nucleotidyltransferase</keyword>
<keyword evidence="6" id="KW-0342">GTP-binding</keyword>
<dbReference type="CDD" id="cd02213">
    <property type="entry name" value="cupin_PMI_typeII_C"/>
    <property type="match status" value="1"/>
</dbReference>
<evidence type="ECO:0000313" key="13">
    <source>
        <dbReference type="Proteomes" id="UP000765160"/>
    </source>
</evidence>
<evidence type="ECO:0000256" key="1">
    <source>
        <dbReference type="ARBA" id="ARBA00006115"/>
    </source>
</evidence>
<gene>
    <name evidence="12" type="ORF">HB662_05030</name>
</gene>
<keyword evidence="3 12" id="KW-0808">Transferase</keyword>
<dbReference type="InterPro" id="IPR029044">
    <property type="entry name" value="Nucleotide-diphossugar_trans"/>
</dbReference>
<evidence type="ECO:0000256" key="7">
    <source>
        <dbReference type="ARBA" id="ARBA00047343"/>
    </source>
</evidence>
<evidence type="ECO:0000256" key="5">
    <source>
        <dbReference type="ARBA" id="ARBA00022741"/>
    </source>
</evidence>
<dbReference type="PANTHER" id="PTHR46390">
    <property type="entry name" value="MANNOSE-1-PHOSPHATE GUANYLYLTRANSFERASE"/>
    <property type="match status" value="1"/>
</dbReference>
<dbReference type="InterPro" id="IPR006375">
    <property type="entry name" value="Man1P_GuaTrfase/Man6P_Isoase"/>
</dbReference>
<dbReference type="InterPro" id="IPR051161">
    <property type="entry name" value="Mannose-6P_isomerase_type2"/>
</dbReference>
<dbReference type="GO" id="GO:0004475">
    <property type="term" value="F:mannose-1-phosphate guanylyltransferase (GTP) activity"/>
    <property type="evidence" value="ECO:0007669"/>
    <property type="project" value="UniProtKB-EC"/>
</dbReference>